<keyword evidence="1" id="KW-0812">Transmembrane</keyword>
<evidence type="ECO:0000256" key="1">
    <source>
        <dbReference type="SAM" id="Phobius"/>
    </source>
</evidence>
<protein>
    <submittedName>
        <fullName evidence="3">Uncharacterized protein</fullName>
    </submittedName>
</protein>
<feature type="transmembrane region" description="Helical" evidence="1">
    <location>
        <begin position="6"/>
        <end position="25"/>
    </location>
</feature>
<proteinExistence type="predicted"/>
<name>A0A6M3JQ65_9ZZZZ</name>
<dbReference type="EMBL" id="MT141221">
    <property type="protein sequence ID" value="QJA56470.1"/>
    <property type="molecule type" value="Genomic_DNA"/>
</dbReference>
<evidence type="ECO:0000313" key="2">
    <source>
        <dbReference type="EMBL" id="QJA56470.1"/>
    </source>
</evidence>
<reference evidence="3" key="1">
    <citation type="submission" date="2020-03" db="EMBL/GenBank/DDBJ databases">
        <title>The deep terrestrial virosphere.</title>
        <authorList>
            <person name="Holmfeldt K."/>
            <person name="Nilsson E."/>
            <person name="Simone D."/>
            <person name="Lopez-Fernandez M."/>
            <person name="Wu X."/>
            <person name="de Brujin I."/>
            <person name="Lundin D."/>
            <person name="Andersson A."/>
            <person name="Bertilsson S."/>
            <person name="Dopson M."/>
        </authorList>
    </citation>
    <scope>NUCLEOTIDE SEQUENCE</scope>
    <source>
        <strain evidence="3">MM415A03451</strain>
        <strain evidence="2">MM415B01838</strain>
    </source>
</reference>
<gene>
    <name evidence="3" type="ORF">MM415A03451_0008</name>
    <name evidence="2" type="ORF">MM415B01838_0008</name>
</gene>
<evidence type="ECO:0000313" key="3">
    <source>
        <dbReference type="EMBL" id="QJA70957.1"/>
    </source>
</evidence>
<dbReference type="EMBL" id="MT141835">
    <property type="protein sequence ID" value="QJA70957.1"/>
    <property type="molecule type" value="Genomic_DNA"/>
</dbReference>
<keyword evidence="1" id="KW-0472">Membrane</keyword>
<feature type="transmembrane region" description="Helical" evidence="1">
    <location>
        <begin position="46"/>
        <end position="61"/>
    </location>
</feature>
<organism evidence="3">
    <name type="scientific">viral metagenome</name>
    <dbReference type="NCBI Taxonomy" id="1070528"/>
    <lineage>
        <taxon>unclassified sequences</taxon>
        <taxon>metagenomes</taxon>
        <taxon>organismal metagenomes</taxon>
    </lineage>
</organism>
<keyword evidence="1" id="KW-1133">Transmembrane helix</keyword>
<sequence length="62" mass="7003">MTNYILGIMGTWLLCDSIISIRLYLKAMDETGQRMQSWKYDHSIRVIRGLISIGLIVMGGLG</sequence>
<dbReference type="AlphaFoldDB" id="A0A6M3JQ65"/>
<accession>A0A6M3JQ65</accession>